<dbReference type="Proteomes" id="UP000228380">
    <property type="component" value="Unplaced"/>
</dbReference>
<feature type="region of interest" description="Disordered" evidence="1">
    <location>
        <begin position="1"/>
        <end position="60"/>
    </location>
</feature>
<feature type="region of interest" description="Disordered" evidence="1">
    <location>
        <begin position="791"/>
        <end position="810"/>
    </location>
</feature>
<reference evidence="4" key="1">
    <citation type="submission" date="2025-08" db="UniProtKB">
        <authorList>
            <consortium name="RefSeq"/>
        </authorList>
    </citation>
    <scope>IDENTIFICATION</scope>
    <source>
        <tissue evidence="4">Young leaves</tissue>
    </source>
</reference>
<keyword evidence="3" id="KW-1185">Reference proteome</keyword>
<dbReference type="InterPro" id="IPR053090">
    <property type="entry name" value="Centromere_KNL-2_homolog"/>
</dbReference>
<evidence type="ECO:0000313" key="4">
    <source>
        <dbReference type="RefSeq" id="XP_038973759.1"/>
    </source>
</evidence>
<name>A0A8B8ZQI7_PHODC</name>
<feature type="compositionally biased region" description="Polar residues" evidence="1">
    <location>
        <begin position="643"/>
        <end position="669"/>
    </location>
</feature>
<evidence type="ECO:0000313" key="3">
    <source>
        <dbReference type="Proteomes" id="UP000228380"/>
    </source>
</evidence>
<feature type="compositionally biased region" description="Basic and acidic residues" evidence="1">
    <location>
        <begin position="1"/>
        <end position="15"/>
    </location>
</feature>
<dbReference type="PANTHER" id="PTHR35311">
    <property type="entry name" value="KINETOCHORE-ASSOCIATED PROTEIN KNL-2 HOMOLOG"/>
    <property type="match status" value="1"/>
</dbReference>
<dbReference type="Pfam" id="PF09133">
    <property type="entry name" value="SANTA"/>
    <property type="match status" value="1"/>
</dbReference>
<evidence type="ECO:0000256" key="1">
    <source>
        <dbReference type="SAM" id="MobiDB-lite"/>
    </source>
</evidence>
<feature type="compositionally biased region" description="Low complexity" evidence="1">
    <location>
        <begin position="25"/>
        <end position="58"/>
    </location>
</feature>
<dbReference type="GeneID" id="103719120"/>
<sequence>METEEKTTPRKRDEAATAALGSSVTPMGRSSSSTTPGPGGSNPTPGTPFTRFSSSSSSDKNSVLLSDWWLVKAESGAGGKRLAVSGFTSRQQAVRIFSSAPVVKRYDAYTLETEDGITVIIQGMINKIRTRDNGFPPEVCNRFLVGFPYNWDYYADEYLRKSSTCSSNSSSSAGSGEQSKDSAVGAGGTSPVCVKEFPVRRICDILISSGDTLSRNFTENLKKFFRDPSLNQILQKPFFAGEKCSEHEMDKSDQKYENDKGFATAIIHDAEGHVTSHAEEGGRRNDLHAGNVLEENSDFNHDISYDSLMHESRETDSQPAVETTCQTETGTAMQREMLLTKTREVEKDNDLASSVPMDCDNVDHVPDCIEGKESVESRLDSCNVGMNCLLKGSLPKESILSKHEHEEEPGDDAVRRQHHVEILRIPNVGVSDDLLVPKDCDPKNANSLNVKMSVGSENYLVSDVTKSLKAPMTQDDRTSSKISSQNEVMVHSTVLVFQGDADSHHVEGRGRDLNNLKSPNVGITRISKDSSSNEIDNMCHSIFEKIERCKFPAARDPTSPIGSAADMKSTRASEVKKSPINKHLTKVVKKAGRKKESIQKKDQKCAECINSKVCLHGTEELSSTGNVQDDVPLITLRTRNVHRNSSASSEGKPVESSTNVKANALSTRMKSSKKKGYDNQMAGCSPEVEKIGVGSALMDHNIVNAANDTKHASRHKHTQGVMHRQGHLDNSAKEQSSSNKTLAMSGENILKITNDQNAKISEVLIMEQPSGEKTLHTTRRKTAWRPISSAYQTPNTRGKARQLSMASPESLNLKRSRSGRLIVPPLANWCQQIIYNADGSIAGIRGAHVLNSPKIGLIVQCISYIFYKKRLDLLPQKL</sequence>
<dbReference type="AlphaFoldDB" id="A0A8B8ZQI7"/>
<feature type="compositionally biased region" description="Low complexity" evidence="1">
    <location>
        <begin position="168"/>
        <end position="177"/>
    </location>
</feature>
<proteinExistence type="predicted"/>
<dbReference type="RefSeq" id="XP_038973759.1">
    <property type="nucleotide sequence ID" value="XM_039117831.1"/>
</dbReference>
<gene>
    <name evidence="4" type="primary">LOC103719120</name>
</gene>
<organism evidence="3 4">
    <name type="scientific">Phoenix dactylifera</name>
    <name type="common">Date palm</name>
    <dbReference type="NCBI Taxonomy" id="42345"/>
    <lineage>
        <taxon>Eukaryota</taxon>
        <taxon>Viridiplantae</taxon>
        <taxon>Streptophyta</taxon>
        <taxon>Embryophyta</taxon>
        <taxon>Tracheophyta</taxon>
        <taxon>Spermatophyta</taxon>
        <taxon>Magnoliopsida</taxon>
        <taxon>Liliopsida</taxon>
        <taxon>Arecaceae</taxon>
        <taxon>Coryphoideae</taxon>
        <taxon>Phoeniceae</taxon>
        <taxon>Phoenix</taxon>
    </lineage>
</organism>
<dbReference type="PANTHER" id="PTHR35311:SF1">
    <property type="entry name" value="PROTEIN EMBRYO DEFECTIVE 1674"/>
    <property type="match status" value="1"/>
</dbReference>
<evidence type="ECO:0000259" key="2">
    <source>
        <dbReference type="Pfam" id="PF09133"/>
    </source>
</evidence>
<dbReference type="InterPro" id="IPR015216">
    <property type="entry name" value="SANTA"/>
</dbReference>
<feature type="region of interest" description="Disordered" evidence="1">
    <location>
        <begin position="642"/>
        <end position="681"/>
    </location>
</feature>
<dbReference type="OrthoDB" id="118550at2759"/>
<protein>
    <submittedName>
        <fullName evidence="4">Kinetochore-associated protein KNL-2 homolog isoform X1</fullName>
    </submittedName>
</protein>
<feature type="region of interest" description="Disordered" evidence="1">
    <location>
        <begin position="168"/>
        <end position="187"/>
    </location>
</feature>
<feature type="domain" description="SANTA" evidence="2">
    <location>
        <begin position="63"/>
        <end position="152"/>
    </location>
</feature>
<accession>A0A8B8ZQI7</accession>